<evidence type="ECO:0000313" key="3">
    <source>
        <dbReference type="Proteomes" id="UP000250235"/>
    </source>
</evidence>
<accession>A0A2Z7B7E0</accession>
<organism evidence="2 3">
    <name type="scientific">Dorcoceras hygrometricum</name>
    <dbReference type="NCBI Taxonomy" id="472368"/>
    <lineage>
        <taxon>Eukaryota</taxon>
        <taxon>Viridiplantae</taxon>
        <taxon>Streptophyta</taxon>
        <taxon>Embryophyta</taxon>
        <taxon>Tracheophyta</taxon>
        <taxon>Spermatophyta</taxon>
        <taxon>Magnoliopsida</taxon>
        <taxon>eudicotyledons</taxon>
        <taxon>Gunneridae</taxon>
        <taxon>Pentapetalae</taxon>
        <taxon>asterids</taxon>
        <taxon>lamiids</taxon>
        <taxon>Lamiales</taxon>
        <taxon>Gesneriaceae</taxon>
        <taxon>Didymocarpoideae</taxon>
        <taxon>Trichosporeae</taxon>
        <taxon>Loxocarpinae</taxon>
        <taxon>Dorcoceras</taxon>
    </lineage>
</organism>
<feature type="compositionally biased region" description="Basic and acidic residues" evidence="1">
    <location>
        <begin position="170"/>
        <end position="184"/>
    </location>
</feature>
<reference evidence="2 3" key="1">
    <citation type="journal article" date="2015" name="Proc. Natl. Acad. Sci. U.S.A.">
        <title>The resurrection genome of Boea hygrometrica: A blueprint for survival of dehydration.</title>
        <authorList>
            <person name="Xiao L."/>
            <person name="Yang G."/>
            <person name="Zhang L."/>
            <person name="Yang X."/>
            <person name="Zhao S."/>
            <person name="Ji Z."/>
            <person name="Zhou Q."/>
            <person name="Hu M."/>
            <person name="Wang Y."/>
            <person name="Chen M."/>
            <person name="Xu Y."/>
            <person name="Jin H."/>
            <person name="Xiao X."/>
            <person name="Hu G."/>
            <person name="Bao F."/>
            <person name="Hu Y."/>
            <person name="Wan P."/>
            <person name="Li L."/>
            <person name="Deng X."/>
            <person name="Kuang T."/>
            <person name="Xiang C."/>
            <person name="Zhu J.K."/>
            <person name="Oliver M.J."/>
            <person name="He Y."/>
        </authorList>
    </citation>
    <scope>NUCLEOTIDE SEQUENCE [LARGE SCALE GENOMIC DNA]</scope>
    <source>
        <strain evidence="3">cv. XS01</strain>
    </source>
</reference>
<dbReference type="PROSITE" id="PS00430">
    <property type="entry name" value="TONB_DEPENDENT_REC_1"/>
    <property type="match status" value="1"/>
</dbReference>
<gene>
    <name evidence="2" type="ORF">F511_38281</name>
</gene>
<proteinExistence type="predicted"/>
<evidence type="ECO:0000313" key="2">
    <source>
        <dbReference type="EMBL" id="KZV27645.1"/>
    </source>
</evidence>
<dbReference type="Proteomes" id="UP000250235">
    <property type="component" value="Unassembled WGS sequence"/>
</dbReference>
<dbReference type="EMBL" id="KV010536">
    <property type="protein sequence ID" value="KZV27645.1"/>
    <property type="molecule type" value="Genomic_DNA"/>
</dbReference>
<dbReference type="AlphaFoldDB" id="A0A2Z7B7E0"/>
<name>A0A2Z7B7E0_9LAMI</name>
<feature type="region of interest" description="Disordered" evidence="1">
    <location>
        <begin position="143"/>
        <end position="185"/>
    </location>
</feature>
<evidence type="ECO:0000256" key="1">
    <source>
        <dbReference type="SAM" id="MobiDB-lite"/>
    </source>
</evidence>
<sequence length="394" mass="42705">MVDPSTKQASNFAVQISLLMEGVQGMQLGQFKALPSLKILSIKSVRTYVSKNKSSPAEFLEMKNEIGNEEKAVAESKMAAVMEARAAAAQAKFLEATHFKGDTIVVHAAKRKRKTVGRAALAIKAFSIVSAVVEAIPIQMVRPSSSSERKSTAAKLPVSTSAPKTIAAQKSKEKTSKSGQHSDDESMSLEEILMSLPDDVLIPSMMAEDQIRWSQNVEIIGFDGVRIKKIGPIRTLIRSSVPRGDMLKGPYISALISGPEMPVLHVEVEPSIIYEVGMDTRALDIVGSAELGDEILTETVGGGNVTDYCYDKYFDRNIVSTKERTLVLATCILDDVEDIGVGAVDDVENIVTLPDEFNVGPSGAHFRSLTVLTCTSVRSSKARLPCKRSYLKLL</sequence>
<dbReference type="InterPro" id="IPR010916">
    <property type="entry name" value="TonB_box_CS"/>
</dbReference>
<protein>
    <submittedName>
        <fullName evidence="2">Separase</fullName>
    </submittedName>
</protein>
<keyword evidence="3" id="KW-1185">Reference proteome</keyword>